<evidence type="ECO:0000313" key="3">
    <source>
        <dbReference type="Proteomes" id="UP001488805"/>
    </source>
</evidence>
<gene>
    <name evidence="1" type="ORF">VZT92_022863</name>
    <name evidence="2" type="ORF">VZT92_023922</name>
</gene>
<dbReference type="EMBL" id="JBCEZU010000538">
    <property type="protein sequence ID" value="KAK9518623.1"/>
    <property type="molecule type" value="Genomic_DNA"/>
</dbReference>
<protein>
    <submittedName>
        <fullName evidence="1">Uncharacterized protein</fullName>
    </submittedName>
</protein>
<comment type="caution">
    <text evidence="1">The sequence shown here is derived from an EMBL/GenBank/DDBJ whole genome shotgun (WGS) entry which is preliminary data.</text>
</comment>
<sequence>MYRPRSGFESGHKNKVEVGRIVPVVQGDLYIDFGRREVQVPVAVSGSHFLGANFNNTLLEAHTVLLGPLEEREARENQH</sequence>
<evidence type="ECO:0000313" key="2">
    <source>
        <dbReference type="EMBL" id="KAK9518623.1"/>
    </source>
</evidence>
<keyword evidence="3" id="KW-1185">Reference proteome</keyword>
<organism evidence="1 3">
    <name type="scientific">Zoarces viviparus</name>
    <name type="common">Viviparous eelpout</name>
    <name type="synonym">Blennius viviparus</name>
    <dbReference type="NCBI Taxonomy" id="48416"/>
    <lineage>
        <taxon>Eukaryota</taxon>
        <taxon>Metazoa</taxon>
        <taxon>Chordata</taxon>
        <taxon>Craniata</taxon>
        <taxon>Vertebrata</taxon>
        <taxon>Euteleostomi</taxon>
        <taxon>Actinopterygii</taxon>
        <taxon>Neopterygii</taxon>
        <taxon>Teleostei</taxon>
        <taxon>Neoteleostei</taxon>
        <taxon>Acanthomorphata</taxon>
        <taxon>Eupercaria</taxon>
        <taxon>Perciformes</taxon>
        <taxon>Cottioidei</taxon>
        <taxon>Zoarcales</taxon>
        <taxon>Zoarcidae</taxon>
        <taxon>Zoarcinae</taxon>
        <taxon>Zoarces</taxon>
    </lineage>
</organism>
<dbReference type="Proteomes" id="UP001488805">
    <property type="component" value="Unassembled WGS sequence"/>
</dbReference>
<name>A0AAW1E4U4_ZOAVI</name>
<dbReference type="GO" id="GO:0005763">
    <property type="term" value="C:mitochondrial small ribosomal subunit"/>
    <property type="evidence" value="ECO:0007669"/>
    <property type="project" value="TreeGrafter"/>
</dbReference>
<proteinExistence type="predicted"/>
<accession>A0AAW1E4U4</accession>
<dbReference type="AlphaFoldDB" id="A0AAW1E4U4"/>
<evidence type="ECO:0000313" key="1">
    <source>
        <dbReference type="EMBL" id="KAK9517496.1"/>
    </source>
</evidence>
<dbReference type="PANTHER" id="PTHR13447:SF2">
    <property type="entry name" value="SMALL RIBOSOMAL SUBUNIT PROTEIN BS1M"/>
    <property type="match status" value="1"/>
</dbReference>
<dbReference type="EMBL" id="JBCEZU010000538">
    <property type="protein sequence ID" value="KAK9517496.1"/>
    <property type="molecule type" value="Genomic_DNA"/>
</dbReference>
<dbReference type="InterPro" id="IPR019375">
    <property type="entry name" value="Ribosomal_bS1m"/>
</dbReference>
<dbReference type="PANTHER" id="PTHR13447">
    <property type="entry name" value="MITOCHONDRIAL 28S RIBOSOMAL PROTEIN S28"/>
    <property type="match status" value="1"/>
</dbReference>
<reference evidence="1 3" key="1">
    <citation type="journal article" date="2024" name="Genome Biol. Evol.">
        <title>Chromosome-level genome assembly of the viviparous eelpout Zoarces viviparus.</title>
        <authorList>
            <person name="Fuhrmann N."/>
            <person name="Brasseur M.V."/>
            <person name="Bakowski C.E."/>
            <person name="Podsiadlowski L."/>
            <person name="Prost S."/>
            <person name="Krehenwinkel H."/>
            <person name="Mayer C."/>
        </authorList>
    </citation>
    <scope>NUCLEOTIDE SEQUENCE [LARGE SCALE GENOMIC DNA]</scope>
    <source>
        <strain evidence="1">NO-MEL_2022_Ind0_liver</strain>
    </source>
</reference>